<dbReference type="AlphaFoldDB" id="A0A812LH26"/>
<comment type="caution">
    <text evidence="1">The sequence shown here is derived from an EMBL/GenBank/DDBJ whole genome shotgun (WGS) entry which is preliminary data.</text>
</comment>
<sequence>MAFGLCELHRVISQHSEERDVTDLYTLETTKLEILRPQDCKFGEWSAWEVHLSSCCSSSCRRCGGLAAGTARAIQPPLCWCPPSTASCLSTSEDAMTMFDLHTWTFTTIVSSALVRLASHAAGNGDWLCILPLGLWAPAVAVPFRPTCPTRPSQMLSGISTGGLPGGLFRMDRRRLLSPSRQLPGRCP</sequence>
<organism evidence="1 2">
    <name type="scientific">Symbiodinium necroappetens</name>
    <dbReference type="NCBI Taxonomy" id="1628268"/>
    <lineage>
        <taxon>Eukaryota</taxon>
        <taxon>Sar</taxon>
        <taxon>Alveolata</taxon>
        <taxon>Dinophyceae</taxon>
        <taxon>Suessiales</taxon>
        <taxon>Symbiodiniaceae</taxon>
        <taxon>Symbiodinium</taxon>
    </lineage>
</organism>
<reference evidence="1" key="1">
    <citation type="submission" date="2021-02" db="EMBL/GenBank/DDBJ databases">
        <authorList>
            <person name="Dougan E. K."/>
            <person name="Rhodes N."/>
            <person name="Thang M."/>
            <person name="Chan C."/>
        </authorList>
    </citation>
    <scope>NUCLEOTIDE SEQUENCE</scope>
</reference>
<dbReference type="EMBL" id="CAJNJA010008842">
    <property type="protein sequence ID" value="CAE7240953.1"/>
    <property type="molecule type" value="Genomic_DNA"/>
</dbReference>
<keyword evidence="2" id="KW-1185">Reference proteome</keyword>
<name>A0A812LH26_9DINO</name>
<accession>A0A812LH26</accession>
<protein>
    <submittedName>
        <fullName evidence="1">YNR073C protein</fullName>
    </submittedName>
</protein>
<gene>
    <name evidence="1" type="primary">YNR073C</name>
    <name evidence="1" type="ORF">SNEC2469_LOCUS4348</name>
</gene>
<dbReference type="Proteomes" id="UP000601435">
    <property type="component" value="Unassembled WGS sequence"/>
</dbReference>
<proteinExistence type="predicted"/>
<evidence type="ECO:0000313" key="2">
    <source>
        <dbReference type="Proteomes" id="UP000601435"/>
    </source>
</evidence>
<evidence type="ECO:0000313" key="1">
    <source>
        <dbReference type="EMBL" id="CAE7240953.1"/>
    </source>
</evidence>